<evidence type="ECO:0000256" key="6">
    <source>
        <dbReference type="NCBIfam" id="TIGR04060"/>
    </source>
</evidence>
<keyword evidence="2 8" id="KW-0812">Transmembrane</keyword>
<keyword evidence="4 8" id="KW-0472">Membrane</keyword>
<feature type="transmembrane region" description="Helical" evidence="8">
    <location>
        <begin position="162"/>
        <end position="182"/>
    </location>
</feature>
<evidence type="ECO:0000313" key="11">
    <source>
        <dbReference type="Proteomes" id="UP001166251"/>
    </source>
</evidence>
<dbReference type="Gene3D" id="3.10.580.10">
    <property type="entry name" value="CBS-domain"/>
    <property type="match status" value="1"/>
</dbReference>
<feature type="transmembrane region" description="Helical" evidence="8">
    <location>
        <begin position="194"/>
        <end position="218"/>
    </location>
</feature>
<comment type="caution">
    <text evidence="10">The sequence shown here is derived from an EMBL/GenBank/DDBJ whole genome shotgun (WGS) entry which is preliminary data.</text>
</comment>
<evidence type="ECO:0000256" key="8">
    <source>
        <dbReference type="SAM" id="Phobius"/>
    </source>
</evidence>
<dbReference type="RefSeq" id="WP_220102192.1">
    <property type="nucleotide sequence ID" value="NZ_JAHZSS010000001.1"/>
</dbReference>
<protein>
    <recommendedName>
        <fullName evidence="6">Formate transporter FocA</fullName>
    </recommendedName>
</protein>
<dbReference type="PANTHER" id="PTHR30520:SF6">
    <property type="entry name" value="FORMATE_NITRATE FAMILY TRANSPORTER (EUROFUNG)"/>
    <property type="match status" value="1"/>
</dbReference>
<comment type="similarity">
    <text evidence="5">Belongs to the FNT transporter (TC 1.A.16) family.</text>
</comment>
<evidence type="ECO:0000256" key="7">
    <source>
        <dbReference type="PROSITE-ProRule" id="PRU00703"/>
    </source>
</evidence>
<dbReference type="PROSITE" id="PS01005">
    <property type="entry name" value="FORMATE_NITRITE_TP_1"/>
    <property type="match status" value="1"/>
</dbReference>
<dbReference type="NCBIfam" id="TIGR00790">
    <property type="entry name" value="fnt"/>
    <property type="match status" value="1"/>
</dbReference>
<proteinExistence type="inferred from homology"/>
<gene>
    <name evidence="10" type="primary">focA</name>
    <name evidence="10" type="ORF">K0504_00550</name>
</gene>
<dbReference type="InterPro" id="IPR023271">
    <property type="entry name" value="Aquaporin-like"/>
</dbReference>
<feature type="transmembrane region" description="Helical" evidence="8">
    <location>
        <begin position="119"/>
        <end position="142"/>
    </location>
</feature>
<comment type="subcellular location">
    <subcellularLocation>
        <location evidence="1">Membrane</location>
        <topology evidence="1">Multi-pass membrane protein</topology>
    </subcellularLocation>
</comment>
<dbReference type="Gene3D" id="1.20.1080.10">
    <property type="entry name" value="Glycerol uptake facilitator protein"/>
    <property type="match status" value="1"/>
</dbReference>
<dbReference type="SMART" id="SM00116">
    <property type="entry name" value="CBS"/>
    <property type="match status" value="2"/>
</dbReference>
<evidence type="ECO:0000256" key="1">
    <source>
        <dbReference type="ARBA" id="ARBA00004141"/>
    </source>
</evidence>
<feature type="transmembrane region" description="Helical" evidence="8">
    <location>
        <begin position="35"/>
        <end position="55"/>
    </location>
</feature>
<keyword evidence="3 8" id="KW-1133">Transmembrane helix</keyword>
<evidence type="ECO:0000256" key="5">
    <source>
        <dbReference type="ARBA" id="ARBA00049660"/>
    </source>
</evidence>
<reference evidence="10" key="1">
    <citation type="submission" date="2021-07" db="EMBL/GenBank/DDBJ databases">
        <title>Neiella marina sp. nov., isolated from the intestinal content of sea cucumber Apostichopus japonicus.</title>
        <authorList>
            <person name="Bai X."/>
        </authorList>
    </citation>
    <scope>NUCLEOTIDE SEQUENCE</scope>
    <source>
        <strain evidence="10">126</strain>
    </source>
</reference>
<dbReference type="InterPro" id="IPR024002">
    <property type="entry name" value="For/NO2_transpt_CS"/>
</dbReference>
<feature type="domain" description="CBS" evidence="9">
    <location>
        <begin position="417"/>
        <end position="475"/>
    </location>
</feature>
<feature type="transmembrane region" description="Helical" evidence="8">
    <location>
        <begin position="253"/>
        <end position="277"/>
    </location>
</feature>
<feature type="domain" description="CBS" evidence="9">
    <location>
        <begin position="320"/>
        <end position="381"/>
    </location>
</feature>
<keyword evidence="11" id="KW-1185">Reference proteome</keyword>
<dbReference type="EMBL" id="JAHZSS010000001">
    <property type="protein sequence ID" value="MBW8189507.1"/>
    <property type="molecule type" value="Genomic_DNA"/>
</dbReference>
<evidence type="ECO:0000256" key="2">
    <source>
        <dbReference type="ARBA" id="ARBA00022692"/>
    </source>
</evidence>
<name>A0ABS7EAZ4_9GAMM</name>
<dbReference type="PANTHER" id="PTHR30520">
    <property type="entry name" value="FORMATE TRANSPORTER-RELATED"/>
    <property type="match status" value="1"/>
</dbReference>
<keyword evidence="7" id="KW-0129">CBS domain</keyword>
<feature type="transmembrane region" description="Helical" evidence="8">
    <location>
        <begin position="75"/>
        <end position="98"/>
    </location>
</feature>
<sequence>MDAKLYAPAEHHSHQQMMQRAELYAVAKNKKSTPVTLGLAVMAGMFIGLAFVFYITVTTGNAEASWGVSRLLGGLAFSLGLVLVVICGAELFTSSVLSSIARANRQISTATMLKGWFKVYLGNLLGALLLLALVMGAGLYLLDNGQWGLNALHIAQHKLHHTPLQAFSLGVLCNILVCLAVWMTFSSTQALTKAFMVILPVALFVSTGFEHCVANMFMVPLGMAIKTFAPAEFWAATGALPGQFSDLNLSNFLLANLLPVTLGNIVGGSVLIGLSYWRIHRTPQPQSARAFKRTNSVPQLTNFKEETNMNPLVITLDQIMDPTPVTLTSDNTIQFAIDQLIHNQLSGAPVVNEVGDLLGYLSIQDILVELWCSDYEPNLPQSVGDLMNQSVQTVDPTQTVMELAEHISVDKDQLYPVSSSGIALSMSTLPLEQRAKQATPNRPHHYPVVQQGKLLGMVGREDILQVLRPLYGEQLNQVPKAEPSMVA</sequence>
<evidence type="ECO:0000313" key="10">
    <source>
        <dbReference type="EMBL" id="MBW8189507.1"/>
    </source>
</evidence>
<dbReference type="PROSITE" id="PS01006">
    <property type="entry name" value="FORMATE_NITRITE_TP_2"/>
    <property type="match status" value="1"/>
</dbReference>
<evidence type="ECO:0000256" key="4">
    <source>
        <dbReference type="ARBA" id="ARBA00023136"/>
    </source>
</evidence>
<dbReference type="Proteomes" id="UP001166251">
    <property type="component" value="Unassembled WGS sequence"/>
</dbReference>
<dbReference type="InterPro" id="IPR000292">
    <property type="entry name" value="For/NO2_transpt"/>
</dbReference>
<dbReference type="Pfam" id="PF01226">
    <property type="entry name" value="Form_Nir_trans"/>
    <property type="match status" value="1"/>
</dbReference>
<dbReference type="PROSITE" id="PS51371">
    <property type="entry name" value="CBS"/>
    <property type="match status" value="2"/>
</dbReference>
<dbReference type="InterPro" id="IPR000644">
    <property type="entry name" value="CBS_dom"/>
</dbReference>
<dbReference type="InterPro" id="IPR046342">
    <property type="entry name" value="CBS_dom_sf"/>
</dbReference>
<dbReference type="Pfam" id="PF00571">
    <property type="entry name" value="CBS"/>
    <property type="match status" value="2"/>
</dbReference>
<dbReference type="SUPFAM" id="SSF54631">
    <property type="entry name" value="CBS-domain pair"/>
    <property type="match status" value="1"/>
</dbReference>
<accession>A0ABS7EAZ4</accession>
<organism evidence="10 11">
    <name type="scientific">Neiella holothuriorum</name>
    <dbReference type="NCBI Taxonomy" id="2870530"/>
    <lineage>
        <taxon>Bacteria</taxon>
        <taxon>Pseudomonadati</taxon>
        <taxon>Pseudomonadota</taxon>
        <taxon>Gammaproteobacteria</taxon>
        <taxon>Alteromonadales</taxon>
        <taxon>Echinimonadaceae</taxon>
        <taxon>Neiella</taxon>
    </lineage>
</organism>
<dbReference type="NCBIfam" id="TIGR04060">
    <property type="entry name" value="formate_focA"/>
    <property type="match status" value="1"/>
</dbReference>
<evidence type="ECO:0000256" key="3">
    <source>
        <dbReference type="ARBA" id="ARBA00022989"/>
    </source>
</evidence>
<evidence type="ECO:0000259" key="9">
    <source>
        <dbReference type="PROSITE" id="PS51371"/>
    </source>
</evidence>
<dbReference type="InterPro" id="IPR023999">
    <property type="entry name" value="Formate_transptr_FocA"/>
</dbReference>